<sequence>MSIKALIEFASNFLEVDPALEALLEQVAQPRSFAKGEHLFNAGSPCDHLFVMIKGLVRCYYLHEDKEVNLRLLAEPSVVLAYSSYIQRTVSREYIQALEPCEGFWFSRAQMDAAIDAFPPLQRLTTNVAERHFLAMENRLLMIQYKSAEERLRFFLEHTDPAIIERTPAVHIASYLGMTPESLSRTKRQITKSDR</sequence>
<dbReference type="PROSITE" id="PS50042">
    <property type="entry name" value="CNMP_BINDING_3"/>
    <property type="match status" value="1"/>
</dbReference>
<proteinExistence type="predicted"/>
<accession>A0A927C3P1</accession>
<organism evidence="2 3">
    <name type="scientific">Spongiibacter pelagi</name>
    <dbReference type="NCBI Taxonomy" id="2760804"/>
    <lineage>
        <taxon>Bacteria</taxon>
        <taxon>Pseudomonadati</taxon>
        <taxon>Pseudomonadota</taxon>
        <taxon>Gammaproteobacteria</taxon>
        <taxon>Cellvibrionales</taxon>
        <taxon>Spongiibacteraceae</taxon>
        <taxon>Spongiibacter</taxon>
    </lineage>
</organism>
<dbReference type="RefSeq" id="WP_190764181.1">
    <property type="nucleotide sequence ID" value="NZ_JACXLD010000003.1"/>
</dbReference>
<dbReference type="Proteomes" id="UP000610558">
    <property type="component" value="Unassembled WGS sequence"/>
</dbReference>
<dbReference type="InterPro" id="IPR000595">
    <property type="entry name" value="cNMP-bd_dom"/>
</dbReference>
<keyword evidence="3" id="KW-1185">Reference proteome</keyword>
<dbReference type="InterPro" id="IPR014710">
    <property type="entry name" value="RmlC-like_jellyroll"/>
</dbReference>
<dbReference type="CDD" id="cd00038">
    <property type="entry name" value="CAP_ED"/>
    <property type="match status" value="1"/>
</dbReference>
<name>A0A927C3P1_9GAMM</name>
<gene>
    <name evidence="2" type="ORF">IB286_07700</name>
</gene>
<evidence type="ECO:0000313" key="2">
    <source>
        <dbReference type="EMBL" id="MBD2858895.1"/>
    </source>
</evidence>
<comment type="caution">
    <text evidence="2">The sequence shown here is derived from an EMBL/GenBank/DDBJ whole genome shotgun (WGS) entry which is preliminary data.</text>
</comment>
<dbReference type="Pfam" id="PF00027">
    <property type="entry name" value="cNMP_binding"/>
    <property type="match status" value="1"/>
</dbReference>
<feature type="domain" description="Cyclic nucleotide-binding" evidence="1">
    <location>
        <begin position="12"/>
        <end position="75"/>
    </location>
</feature>
<evidence type="ECO:0000313" key="3">
    <source>
        <dbReference type="Proteomes" id="UP000610558"/>
    </source>
</evidence>
<evidence type="ECO:0000259" key="1">
    <source>
        <dbReference type="PROSITE" id="PS50042"/>
    </source>
</evidence>
<dbReference type="EMBL" id="JACXLD010000003">
    <property type="protein sequence ID" value="MBD2858895.1"/>
    <property type="molecule type" value="Genomic_DNA"/>
</dbReference>
<dbReference type="SUPFAM" id="SSF51206">
    <property type="entry name" value="cAMP-binding domain-like"/>
    <property type="match status" value="1"/>
</dbReference>
<protein>
    <submittedName>
        <fullName evidence="2">Crp/Fnr family transcriptional regulator</fullName>
    </submittedName>
</protein>
<dbReference type="AlphaFoldDB" id="A0A927C3P1"/>
<reference evidence="2" key="1">
    <citation type="submission" date="2020-09" db="EMBL/GenBank/DDBJ databases">
        <authorList>
            <person name="Yoon J.-W."/>
        </authorList>
    </citation>
    <scope>NUCLEOTIDE SEQUENCE</scope>
    <source>
        <strain evidence="2">KMU-158</strain>
    </source>
</reference>
<dbReference type="Gene3D" id="2.60.120.10">
    <property type="entry name" value="Jelly Rolls"/>
    <property type="match status" value="1"/>
</dbReference>
<dbReference type="InterPro" id="IPR018490">
    <property type="entry name" value="cNMP-bd_dom_sf"/>
</dbReference>